<sequence length="134" mass="15733">MDEFVVNITTITAATLITVPLLGLYIVYLIAVKITHRKLFAVKLAADCTTLLFMTAVYFIVLELWDFNSFWLLTLFFLFTAAAFTLLHWYLYEDIHIRKVLKGVWRFQFFVYFLLYFILIFYGMITNIMVLAAG</sequence>
<dbReference type="EMBL" id="FNPI01000003">
    <property type="protein sequence ID" value="SDY76427.1"/>
    <property type="molecule type" value="Genomic_DNA"/>
</dbReference>
<dbReference type="STRING" id="1503961.SAMN05421736_103241"/>
<proteinExistence type="predicted"/>
<keyword evidence="1" id="KW-1133">Transmembrane helix</keyword>
<accession>A0A1H3MI95</accession>
<evidence type="ECO:0000313" key="3">
    <source>
        <dbReference type="Proteomes" id="UP000198935"/>
    </source>
</evidence>
<dbReference type="Pfam" id="PF11877">
    <property type="entry name" value="DUF3397"/>
    <property type="match status" value="1"/>
</dbReference>
<keyword evidence="1" id="KW-0472">Membrane</keyword>
<reference evidence="3" key="1">
    <citation type="submission" date="2016-10" db="EMBL/GenBank/DDBJ databases">
        <authorList>
            <person name="Varghese N."/>
            <person name="Submissions S."/>
        </authorList>
    </citation>
    <scope>NUCLEOTIDE SEQUENCE [LARGE SCALE GENOMIC DNA]</scope>
    <source>
        <strain evidence="3">SP</strain>
    </source>
</reference>
<feature type="transmembrane region" description="Helical" evidence="1">
    <location>
        <begin position="44"/>
        <end position="65"/>
    </location>
</feature>
<feature type="transmembrane region" description="Helical" evidence="1">
    <location>
        <begin position="71"/>
        <end position="92"/>
    </location>
</feature>
<evidence type="ECO:0000256" key="1">
    <source>
        <dbReference type="SAM" id="Phobius"/>
    </source>
</evidence>
<evidence type="ECO:0000313" key="2">
    <source>
        <dbReference type="EMBL" id="SDY76427.1"/>
    </source>
</evidence>
<name>A0A1H3MI95_9BACI</name>
<dbReference type="Proteomes" id="UP000198935">
    <property type="component" value="Unassembled WGS sequence"/>
</dbReference>
<dbReference type="InterPro" id="IPR016945">
    <property type="entry name" value="UCP030092"/>
</dbReference>
<dbReference type="OrthoDB" id="2353183at2"/>
<keyword evidence="1" id="KW-0812">Transmembrane</keyword>
<evidence type="ECO:0008006" key="4">
    <source>
        <dbReference type="Google" id="ProtNLM"/>
    </source>
</evidence>
<feature type="transmembrane region" description="Helical" evidence="1">
    <location>
        <begin position="6"/>
        <end position="32"/>
    </location>
</feature>
<dbReference type="AlphaFoldDB" id="A0A1H3MI95"/>
<organism evidence="2 3">
    <name type="scientific">Evansella caseinilytica</name>
    <dbReference type="NCBI Taxonomy" id="1503961"/>
    <lineage>
        <taxon>Bacteria</taxon>
        <taxon>Bacillati</taxon>
        <taxon>Bacillota</taxon>
        <taxon>Bacilli</taxon>
        <taxon>Bacillales</taxon>
        <taxon>Bacillaceae</taxon>
        <taxon>Evansella</taxon>
    </lineage>
</organism>
<protein>
    <recommendedName>
        <fullName evidence="4">DUF3397 domain-containing protein</fullName>
    </recommendedName>
</protein>
<keyword evidence="3" id="KW-1185">Reference proteome</keyword>
<dbReference type="InterPro" id="IPR024515">
    <property type="entry name" value="DUF3397"/>
</dbReference>
<gene>
    <name evidence="2" type="ORF">SAMN05421736_103241</name>
</gene>
<dbReference type="PIRSF" id="PIRSF030092">
    <property type="entry name" value="UCP030092"/>
    <property type="match status" value="1"/>
</dbReference>
<feature type="transmembrane region" description="Helical" evidence="1">
    <location>
        <begin position="104"/>
        <end position="125"/>
    </location>
</feature>